<accession>A0ABW1IZ07</accession>
<proteinExistence type="inferred from homology"/>
<dbReference type="InterPro" id="IPR017871">
    <property type="entry name" value="ABC_transporter-like_CS"/>
</dbReference>
<evidence type="ECO:0000313" key="8">
    <source>
        <dbReference type="Proteomes" id="UP001596302"/>
    </source>
</evidence>
<dbReference type="InterPro" id="IPR003593">
    <property type="entry name" value="AAA+_ATPase"/>
</dbReference>
<dbReference type="SMART" id="SM00382">
    <property type="entry name" value="AAA"/>
    <property type="match status" value="1"/>
</dbReference>
<dbReference type="GO" id="GO:0005524">
    <property type="term" value="F:ATP binding"/>
    <property type="evidence" value="ECO:0007669"/>
    <property type="project" value="UniProtKB-KW"/>
</dbReference>
<keyword evidence="5" id="KW-0029">Amino-acid transport</keyword>
<name>A0ABW1IZ07_9PSEU</name>
<dbReference type="Gene3D" id="3.40.50.300">
    <property type="entry name" value="P-loop containing nucleotide triphosphate hydrolases"/>
    <property type="match status" value="1"/>
</dbReference>
<keyword evidence="8" id="KW-1185">Reference proteome</keyword>
<dbReference type="PANTHER" id="PTHR43820:SF6">
    <property type="entry name" value="ABC TRANSPORTER ATP-BINDING PROTEIN"/>
    <property type="match status" value="1"/>
</dbReference>
<dbReference type="PROSITE" id="PS00211">
    <property type="entry name" value="ABC_TRANSPORTER_1"/>
    <property type="match status" value="1"/>
</dbReference>
<protein>
    <submittedName>
        <fullName evidence="7">ABC transporter ATP-binding protein</fullName>
    </submittedName>
</protein>
<dbReference type="RefSeq" id="WP_379583422.1">
    <property type="nucleotide sequence ID" value="NZ_JBHSQW010000010.1"/>
</dbReference>
<dbReference type="Pfam" id="PF00005">
    <property type="entry name" value="ABC_tran"/>
    <property type="match status" value="1"/>
</dbReference>
<feature type="domain" description="ABC transporter" evidence="6">
    <location>
        <begin position="4"/>
        <end position="236"/>
    </location>
</feature>
<dbReference type="EMBL" id="JBHSQW010000010">
    <property type="protein sequence ID" value="MFC5993630.1"/>
    <property type="molecule type" value="Genomic_DNA"/>
</dbReference>
<dbReference type="Proteomes" id="UP001596302">
    <property type="component" value="Unassembled WGS sequence"/>
</dbReference>
<evidence type="ECO:0000256" key="1">
    <source>
        <dbReference type="ARBA" id="ARBA00005417"/>
    </source>
</evidence>
<keyword evidence="4 7" id="KW-0067">ATP-binding</keyword>
<sequence>MTELIATDIRSGYGGIEAVRGVSLTVQPGEVVTIIGSNGAGKSTLLKTLVGLVPAMEGRISIGGRDLTNLSVEDRVRAGLVLVPEGRHVFNGLTVKENLLLGAYHRRRAFDRKGEIAKVYEVFPILAERENQPAGTLSGGQQQMLAIGRGLMSDPKIMLLDEPSLGLSPQATEQVAERLATVSRGGTTMIVVEQNAEMAFALADRGYVLVRGQVVAAASVAELRLDPRVHEAYLGTSTASDASPSR</sequence>
<evidence type="ECO:0000256" key="3">
    <source>
        <dbReference type="ARBA" id="ARBA00022741"/>
    </source>
</evidence>
<organism evidence="7 8">
    <name type="scientific">Pseudonocardia hispaniensis</name>
    <dbReference type="NCBI Taxonomy" id="904933"/>
    <lineage>
        <taxon>Bacteria</taxon>
        <taxon>Bacillati</taxon>
        <taxon>Actinomycetota</taxon>
        <taxon>Actinomycetes</taxon>
        <taxon>Pseudonocardiales</taxon>
        <taxon>Pseudonocardiaceae</taxon>
        <taxon>Pseudonocardia</taxon>
    </lineage>
</organism>
<keyword evidence="3" id="KW-0547">Nucleotide-binding</keyword>
<dbReference type="InterPro" id="IPR003439">
    <property type="entry name" value="ABC_transporter-like_ATP-bd"/>
</dbReference>
<evidence type="ECO:0000259" key="6">
    <source>
        <dbReference type="PROSITE" id="PS50893"/>
    </source>
</evidence>
<evidence type="ECO:0000256" key="5">
    <source>
        <dbReference type="ARBA" id="ARBA00022970"/>
    </source>
</evidence>
<dbReference type="InterPro" id="IPR052156">
    <property type="entry name" value="BCAA_Transport_ATP-bd_LivF"/>
</dbReference>
<reference evidence="8" key="1">
    <citation type="journal article" date="2019" name="Int. J. Syst. Evol. Microbiol.">
        <title>The Global Catalogue of Microorganisms (GCM) 10K type strain sequencing project: providing services to taxonomists for standard genome sequencing and annotation.</title>
        <authorList>
            <consortium name="The Broad Institute Genomics Platform"/>
            <consortium name="The Broad Institute Genome Sequencing Center for Infectious Disease"/>
            <person name="Wu L."/>
            <person name="Ma J."/>
        </authorList>
    </citation>
    <scope>NUCLEOTIDE SEQUENCE [LARGE SCALE GENOMIC DNA]</scope>
    <source>
        <strain evidence="8">CCM 8391</strain>
    </source>
</reference>
<dbReference type="InterPro" id="IPR027417">
    <property type="entry name" value="P-loop_NTPase"/>
</dbReference>
<comment type="similarity">
    <text evidence="1">Belongs to the ABC transporter superfamily.</text>
</comment>
<evidence type="ECO:0000256" key="4">
    <source>
        <dbReference type="ARBA" id="ARBA00022840"/>
    </source>
</evidence>
<dbReference type="PROSITE" id="PS50893">
    <property type="entry name" value="ABC_TRANSPORTER_2"/>
    <property type="match status" value="1"/>
</dbReference>
<gene>
    <name evidence="7" type="ORF">ACFQE5_05295</name>
</gene>
<dbReference type="SUPFAM" id="SSF52540">
    <property type="entry name" value="P-loop containing nucleoside triphosphate hydrolases"/>
    <property type="match status" value="1"/>
</dbReference>
<dbReference type="CDD" id="cd03224">
    <property type="entry name" value="ABC_TM1139_LivF_branched"/>
    <property type="match status" value="1"/>
</dbReference>
<evidence type="ECO:0000313" key="7">
    <source>
        <dbReference type="EMBL" id="MFC5993630.1"/>
    </source>
</evidence>
<dbReference type="PANTHER" id="PTHR43820">
    <property type="entry name" value="HIGH-AFFINITY BRANCHED-CHAIN AMINO ACID TRANSPORT ATP-BINDING PROTEIN LIVF"/>
    <property type="match status" value="1"/>
</dbReference>
<comment type="caution">
    <text evidence="7">The sequence shown here is derived from an EMBL/GenBank/DDBJ whole genome shotgun (WGS) entry which is preliminary data.</text>
</comment>
<keyword evidence="2" id="KW-0813">Transport</keyword>
<evidence type="ECO:0000256" key="2">
    <source>
        <dbReference type="ARBA" id="ARBA00022448"/>
    </source>
</evidence>